<evidence type="ECO:0000259" key="1">
    <source>
        <dbReference type="Pfam" id="PF00535"/>
    </source>
</evidence>
<dbReference type="SUPFAM" id="SSF53448">
    <property type="entry name" value="Nucleotide-diphospho-sugar transferases"/>
    <property type="match status" value="1"/>
</dbReference>
<dbReference type="PANTHER" id="PTHR10859:SF91">
    <property type="entry name" value="DOLICHYL-PHOSPHATE BETA-GLUCOSYLTRANSFERASE"/>
    <property type="match status" value="1"/>
</dbReference>
<organism evidence="2 3">
    <name type="scientific">Cetobacterium ceti</name>
    <dbReference type="NCBI Taxonomy" id="180163"/>
    <lineage>
        <taxon>Bacteria</taxon>
        <taxon>Fusobacteriati</taxon>
        <taxon>Fusobacteriota</taxon>
        <taxon>Fusobacteriia</taxon>
        <taxon>Fusobacteriales</taxon>
        <taxon>Fusobacteriaceae</taxon>
        <taxon>Cetobacterium</taxon>
    </lineage>
</organism>
<keyword evidence="3" id="KW-1185">Reference proteome</keyword>
<sequence length="370" mass="42899">MDDILVFSDKSKEEFKDLLSLYQYKVSNSSLFDINNFKLVIIDLNEENQIVINVNSIRNLNKEIPIIILSNVERNFHWNILTKLNGEGIIKIFSLKNSNKDRLIQIIDNLLDRNYSHENFYISFIIPIYNEEKRFANTLVFTKKIIKYIEDNYPKSKLIFVNDGSEDLSALLLEKLIEDTKNKSQYISDSGFISLKSLKRNTRKAGTYIEGLKNASGDIIVIADGDNSFFIEDINKMINILQEGYFDGIFATKDLTAENRPFIRKILSFIKRILTKPLLPLHIYDSQTGLKALKGDIINYILPYLSHKRELAIDLEIAYICKLYKLRLLQLPVKCLDREGSHINVLKDSIKYLKNLISIFFTKYDIGGKK</sequence>
<dbReference type="InterPro" id="IPR029044">
    <property type="entry name" value="Nucleotide-diphossugar_trans"/>
</dbReference>
<dbReference type="EMBL" id="FUWX01000009">
    <property type="protein sequence ID" value="SJZ68921.1"/>
    <property type="molecule type" value="Genomic_DNA"/>
</dbReference>
<feature type="domain" description="Glycosyltransferase 2-like" evidence="1">
    <location>
        <begin position="123"/>
        <end position="286"/>
    </location>
</feature>
<gene>
    <name evidence="2" type="ORF">SAMN02745174_01268</name>
</gene>
<accession>A0A1T4MPX8</accession>
<dbReference type="STRING" id="180163.SAMN02745174_01268"/>
<dbReference type="Proteomes" id="UP000191153">
    <property type="component" value="Unassembled WGS sequence"/>
</dbReference>
<dbReference type="GO" id="GO:0006487">
    <property type="term" value="P:protein N-linked glycosylation"/>
    <property type="evidence" value="ECO:0007669"/>
    <property type="project" value="TreeGrafter"/>
</dbReference>
<evidence type="ECO:0000313" key="3">
    <source>
        <dbReference type="Proteomes" id="UP000191153"/>
    </source>
</evidence>
<dbReference type="OrthoDB" id="952827at2"/>
<dbReference type="Pfam" id="PF00535">
    <property type="entry name" value="Glycos_transf_2"/>
    <property type="match status" value="1"/>
</dbReference>
<reference evidence="2 3" key="1">
    <citation type="submission" date="2017-02" db="EMBL/GenBank/DDBJ databases">
        <authorList>
            <person name="Peterson S.W."/>
        </authorList>
    </citation>
    <scope>NUCLEOTIDE SEQUENCE [LARGE SCALE GENOMIC DNA]</scope>
    <source>
        <strain evidence="2 3">ATCC 700028</strain>
    </source>
</reference>
<keyword evidence="2" id="KW-0808">Transferase</keyword>
<dbReference type="AlphaFoldDB" id="A0A1T4MPX8"/>
<dbReference type="InterPro" id="IPR001173">
    <property type="entry name" value="Glyco_trans_2-like"/>
</dbReference>
<dbReference type="RefSeq" id="WP_078693766.1">
    <property type="nucleotide sequence ID" value="NZ_FUWX01000009.1"/>
</dbReference>
<name>A0A1T4MPX8_9FUSO</name>
<proteinExistence type="predicted"/>
<evidence type="ECO:0000313" key="2">
    <source>
        <dbReference type="EMBL" id="SJZ68921.1"/>
    </source>
</evidence>
<dbReference type="Gene3D" id="3.90.550.10">
    <property type="entry name" value="Spore Coat Polysaccharide Biosynthesis Protein SpsA, Chain A"/>
    <property type="match status" value="1"/>
</dbReference>
<dbReference type="PANTHER" id="PTHR10859">
    <property type="entry name" value="GLYCOSYL TRANSFERASE"/>
    <property type="match status" value="1"/>
</dbReference>
<dbReference type="GO" id="GO:0016740">
    <property type="term" value="F:transferase activity"/>
    <property type="evidence" value="ECO:0007669"/>
    <property type="project" value="UniProtKB-KW"/>
</dbReference>
<protein>
    <submittedName>
        <fullName evidence="2">Glycosyl transferase family 2</fullName>
    </submittedName>
</protein>
<dbReference type="CDD" id="cd04179">
    <property type="entry name" value="DPM_DPG-synthase_like"/>
    <property type="match status" value="1"/>
</dbReference>